<organism evidence="1 2">
    <name type="scientific">Candidatus Synechococcus spongiarum</name>
    <dbReference type="NCBI Taxonomy" id="431041"/>
    <lineage>
        <taxon>Bacteria</taxon>
        <taxon>Bacillati</taxon>
        <taxon>Cyanobacteriota</taxon>
        <taxon>Cyanophyceae</taxon>
        <taxon>Synechococcales</taxon>
        <taxon>Synechococcaceae</taxon>
        <taxon>Synechococcus</taxon>
    </lineage>
</organism>
<name>A0A164Z330_9SYNE</name>
<keyword evidence="2" id="KW-1185">Reference proteome</keyword>
<proteinExistence type="predicted"/>
<sequence>MERNAFQTKTPVIQENPKLRKPQKEAYAALEDFARDPNEKEHEVGIVLPVGCGKSGCITLAPFSFRDW</sequence>
<dbReference type="Proteomes" id="UP000182631">
    <property type="component" value="Unassembled WGS sequence"/>
</dbReference>
<reference evidence="2" key="1">
    <citation type="submission" date="2016-02" db="EMBL/GenBank/DDBJ databases">
        <authorList>
            <person name="liu f."/>
        </authorList>
    </citation>
    <scope>NUCLEOTIDE SEQUENCE [LARGE SCALE GENOMIC DNA]</scope>
</reference>
<dbReference type="AlphaFoldDB" id="A0A164Z330"/>
<evidence type="ECO:0008006" key="3">
    <source>
        <dbReference type="Google" id="ProtNLM"/>
    </source>
</evidence>
<gene>
    <name evidence="1" type="ORF">FLM9_183</name>
</gene>
<accession>A0A164Z330</accession>
<evidence type="ECO:0000313" key="1">
    <source>
        <dbReference type="EMBL" id="SAY38325.1"/>
    </source>
</evidence>
<protein>
    <recommendedName>
        <fullName evidence="3">Helicase/UvrB N-terminal domain-containing protein</fullName>
    </recommendedName>
</protein>
<evidence type="ECO:0000313" key="2">
    <source>
        <dbReference type="Proteomes" id="UP000182631"/>
    </source>
</evidence>
<dbReference type="EMBL" id="FITM01000020">
    <property type="protein sequence ID" value="SAY38325.1"/>
    <property type="molecule type" value="Genomic_DNA"/>
</dbReference>